<evidence type="ECO:0000256" key="1">
    <source>
        <dbReference type="ARBA" id="ARBA00022574"/>
    </source>
</evidence>
<dbReference type="WBParaSite" id="maker-PairedContig_4157-snap-gene-0.8-mRNA-1">
    <property type="protein sequence ID" value="maker-PairedContig_4157-snap-gene-0.8-mRNA-1"/>
    <property type="gene ID" value="maker-PairedContig_4157-snap-gene-0.8"/>
</dbReference>
<organism evidence="3">
    <name type="scientific">Wuchereria bancrofti</name>
    <dbReference type="NCBI Taxonomy" id="6293"/>
    <lineage>
        <taxon>Eukaryota</taxon>
        <taxon>Metazoa</taxon>
        <taxon>Ecdysozoa</taxon>
        <taxon>Nematoda</taxon>
        <taxon>Chromadorea</taxon>
        <taxon>Rhabditida</taxon>
        <taxon>Spirurina</taxon>
        <taxon>Spiruromorpha</taxon>
        <taxon>Filarioidea</taxon>
        <taxon>Onchocercidae</taxon>
        <taxon>Wuchereria</taxon>
    </lineage>
</organism>
<dbReference type="InterPro" id="IPR051858">
    <property type="entry name" value="WD_repeat_GAD-1"/>
</dbReference>
<dbReference type="PANTHER" id="PTHR16017">
    <property type="entry name" value="GASTRULATION DEFECTIVE PROTEIN 1-RELATED"/>
    <property type="match status" value="1"/>
</dbReference>
<protein>
    <submittedName>
        <fullName evidence="3">Uncharacterized protein</fullName>
    </submittedName>
</protein>
<keyword evidence="2" id="KW-0677">Repeat</keyword>
<reference evidence="3" key="1">
    <citation type="submission" date="2016-11" db="UniProtKB">
        <authorList>
            <consortium name="WormBaseParasite"/>
        </authorList>
    </citation>
    <scope>IDENTIFICATION</scope>
    <source>
        <strain evidence="3">pt0022</strain>
    </source>
</reference>
<evidence type="ECO:0000313" key="3">
    <source>
        <dbReference type="WBParaSite" id="maker-PairedContig_4157-snap-gene-0.8-mRNA-1"/>
    </source>
</evidence>
<dbReference type="GO" id="GO:0005634">
    <property type="term" value="C:nucleus"/>
    <property type="evidence" value="ECO:0007669"/>
    <property type="project" value="TreeGrafter"/>
</dbReference>
<accession>A0A1I8EQW3</accession>
<proteinExistence type="predicted"/>
<evidence type="ECO:0000256" key="2">
    <source>
        <dbReference type="ARBA" id="ARBA00022737"/>
    </source>
</evidence>
<sequence>MQIMFRLLFCIRISWQPKINQILVGLSDGSLRLYYDSVYRISRGALLCVSRPLRTARQQEV</sequence>
<dbReference type="STRING" id="6293.A0A1I8EQW3"/>
<keyword evidence="1" id="KW-0853">WD repeat</keyword>
<name>A0A1I8EQW3_WUCBA</name>
<dbReference type="GO" id="GO:0035861">
    <property type="term" value="C:site of double-strand break"/>
    <property type="evidence" value="ECO:0007669"/>
    <property type="project" value="TreeGrafter"/>
</dbReference>
<dbReference type="AlphaFoldDB" id="A0A1I8EQW3"/>
<dbReference type="PANTHER" id="PTHR16017:SF0">
    <property type="entry name" value="WD REPEAT-CONTAINING PROTEIN 70"/>
    <property type="match status" value="1"/>
</dbReference>